<organism evidence="1 3">
    <name type="scientific">Gordonia westfalica</name>
    <dbReference type="NCBI Taxonomy" id="158898"/>
    <lineage>
        <taxon>Bacteria</taxon>
        <taxon>Bacillati</taxon>
        <taxon>Actinomycetota</taxon>
        <taxon>Actinomycetes</taxon>
        <taxon>Mycobacteriales</taxon>
        <taxon>Gordoniaceae</taxon>
        <taxon>Gordonia</taxon>
    </lineage>
</organism>
<protein>
    <recommendedName>
        <fullName evidence="4">Glycosyl transferase family 2</fullName>
    </recommendedName>
</protein>
<dbReference type="EMBL" id="FNLM01000015">
    <property type="protein sequence ID" value="SDT85069.1"/>
    <property type="molecule type" value="Genomic_DNA"/>
</dbReference>
<gene>
    <name evidence="1" type="ORF">SAMN04488548_1151</name>
    <name evidence="2" type="ORF">SAMN04488548_12749</name>
</gene>
<evidence type="ECO:0008006" key="4">
    <source>
        <dbReference type="Google" id="ProtNLM"/>
    </source>
</evidence>
<dbReference type="SUPFAM" id="SSF53448">
    <property type="entry name" value="Nucleotide-diphospho-sugar transferases"/>
    <property type="match status" value="1"/>
</dbReference>
<dbReference type="EMBL" id="FNLM01000027">
    <property type="protein sequence ID" value="SDT89583.1"/>
    <property type="molecule type" value="Genomic_DNA"/>
</dbReference>
<evidence type="ECO:0000313" key="2">
    <source>
        <dbReference type="EMBL" id="SDT89583.1"/>
    </source>
</evidence>
<dbReference type="AlphaFoldDB" id="A0A1H2DQD7"/>
<dbReference type="InterPro" id="IPR029044">
    <property type="entry name" value="Nucleotide-diphossugar_trans"/>
</dbReference>
<proteinExistence type="predicted"/>
<accession>A0A1H2DQD7</accession>
<reference evidence="1 3" key="1">
    <citation type="submission" date="2016-10" db="EMBL/GenBank/DDBJ databases">
        <authorList>
            <person name="de Groot N.N."/>
        </authorList>
    </citation>
    <scope>NUCLEOTIDE SEQUENCE [LARGE SCALE GENOMIC DNA]</scope>
    <source>
        <strain evidence="1 3">DSM 44215</strain>
    </source>
</reference>
<evidence type="ECO:0000313" key="1">
    <source>
        <dbReference type="EMBL" id="SDT85069.1"/>
    </source>
</evidence>
<evidence type="ECO:0000313" key="3">
    <source>
        <dbReference type="Proteomes" id="UP000183180"/>
    </source>
</evidence>
<dbReference type="Proteomes" id="UP000183180">
    <property type="component" value="Unassembled WGS sequence"/>
</dbReference>
<name>A0A1H2DQD7_9ACTN</name>
<sequence>MGCTQVRLVVGGYRGRTHIDTCMASIRDHVTGITDVVLIDDSNNRDHTNHWSQYGTVIEGHGRGYAHTMQLACTVMAGDYTLFVEEDFQFIADVDLKELTDILDTERDLAQIALLRDPFYDYETDGVLEGLEVCRQRLEALGKHRVIEDRGDHIAQDLVHTTNPAVWRREAWLDGWPQQPDSERVKSTQLRQQGWKFGWMKTQTLLHTGQHEGTGY</sequence>
<dbReference type="STRING" id="158898.SAMN04488548_1151"/>